<accession>A0A3E0WCI8</accession>
<protein>
    <submittedName>
        <fullName evidence="5">Uncharacterized protein</fullName>
    </submittedName>
</protein>
<keyword evidence="2" id="KW-0808">Transferase</keyword>
<gene>
    <name evidence="5" type="ORF">B7R25_02595</name>
</gene>
<evidence type="ECO:0000313" key="5">
    <source>
        <dbReference type="EMBL" id="RFA28638.1"/>
    </source>
</evidence>
<dbReference type="Proteomes" id="UP000257080">
    <property type="component" value="Unassembled WGS sequence"/>
</dbReference>
<feature type="domain" description="Glycosyltransferase subfamily 4-like N-terminal" evidence="4">
    <location>
        <begin position="115"/>
        <end position="206"/>
    </location>
</feature>
<reference evidence="5 6" key="1">
    <citation type="submission" date="2017-04" db="EMBL/GenBank/DDBJ databases">
        <title>Comparative genome analysis of Subtercola boreus.</title>
        <authorList>
            <person name="Cho Y.-J."/>
            <person name="Cho A."/>
            <person name="Kim O.-S."/>
            <person name="Lee J.-I."/>
        </authorList>
    </citation>
    <scope>NUCLEOTIDE SEQUENCE [LARGE SCALE GENOMIC DNA]</scope>
    <source>
        <strain evidence="5 6">P28004</strain>
    </source>
</reference>
<sequence length="418" mass="45883">MKKHVPRSGQTDPHSIDYLVGGFRISVGPTSNTPGPRTHIVNFVKALESRRFAVRTVLASDMPFMARFSTIRQSDYTAASDAKVRLADAVRVGAAVWTGLNVFLETIRSPAPFMIYERIAVLQSMTSFHARKGRAIRVVEANGVLSRETAHDRHVLKAERLAAFLERRVLRRAAVVVAVSEPLKRELVEFAAIPEAKVLVLPNGVSSALTVIPLARPAGSIIIGFVGSIVKWQHLDQLLLTFASILPALEEAHGIPVMLEIIGDGAEYSFLEKLIRTNQLGDSAVLLGRLSHKEVLERMSSWTLGFAGHEKSSSRAMYHSPLKVYEYAALGLGIVCTYSDDAASLTAVGVPVHFYEDQRSLADSLEQAVADAVGEGLEDINQRRSLVGKTHSWESRADQLLSFTAQIQKTQVKRERAV</sequence>
<evidence type="ECO:0000259" key="3">
    <source>
        <dbReference type="Pfam" id="PF00534"/>
    </source>
</evidence>
<dbReference type="Pfam" id="PF00534">
    <property type="entry name" value="Glycos_transf_1"/>
    <property type="match status" value="1"/>
</dbReference>
<comment type="caution">
    <text evidence="5">The sequence shown here is derived from an EMBL/GenBank/DDBJ whole genome shotgun (WGS) entry which is preliminary data.</text>
</comment>
<dbReference type="Pfam" id="PF13439">
    <property type="entry name" value="Glyco_transf_4"/>
    <property type="match status" value="1"/>
</dbReference>
<keyword evidence="1" id="KW-0328">Glycosyltransferase</keyword>
<dbReference type="PANTHER" id="PTHR12526:SF629">
    <property type="entry name" value="TEICHURONIC ACID BIOSYNTHESIS GLYCOSYLTRANSFERASE TUAH-RELATED"/>
    <property type="match status" value="1"/>
</dbReference>
<evidence type="ECO:0000259" key="4">
    <source>
        <dbReference type="Pfam" id="PF13439"/>
    </source>
</evidence>
<feature type="domain" description="Glycosyl transferase family 1" evidence="3">
    <location>
        <begin position="216"/>
        <end position="372"/>
    </location>
</feature>
<dbReference type="SUPFAM" id="SSF53756">
    <property type="entry name" value="UDP-Glycosyltransferase/glycogen phosphorylase"/>
    <property type="match status" value="1"/>
</dbReference>
<dbReference type="Gene3D" id="3.40.50.2000">
    <property type="entry name" value="Glycogen Phosphorylase B"/>
    <property type="match status" value="2"/>
</dbReference>
<dbReference type="GO" id="GO:0016757">
    <property type="term" value="F:glycosyltransferase activity"/>
    <property type="evidence" value="ECO:0007669"/>
    <property type="project" value="UniProtKB-KW"/>
</dbReference>
<dbReference type="OrthoDB" id="9790710at2"/>
<organism evidence="5 6">
    <name type="scientific">Subtercola boreus</name>
    <dbReference type="NCBI Taxonomy" id="120213"/>
    <lineage>
        <taxon>Bacteria</taxon>
        <taxon>Bacillati</taxon>
        <taxon>Actinomycetota</taxon>
        <taxon>Actinomycetes</taxon>
        <taxon>Micrococcales</taxon>
        <taxon>Microbacteriaceae</taxon>
        <taxon>Subtercola</taxon>
    </lineage>
</organism>
<dbReference type="EMBL" id="NBXE01000008">
    <property type="protein sequence ID" value="RFA28638.1"/>
    <property type="molecule type" value="Genomic_DNA"/>
</dbReference>
<dbReference type="InterPro" id="IPR028098">
    <property type="entry name" value="Glyco_trans_4-like_N"/>
</dbReference>
<evidence type="ECO:0000313" key="6">
    <source>
        <dbReference type="Proteomes" id="UP000257080"/>
    </source>
</evidence>
<proteinExistence type="predicted"/>
<dbReference type="PANTHER" id="PTHR12526">
    <property type="entry name" value="GLYCOSYLTRANSFERASE"/>
    <property type="match status" value="1"/>
</dbReference>
<dbReference type="InterPro" id="IPR001296">
    <property type="entry name" value="Glyco_trans_1"/>
</dbReference>
<dbReference type="RefSeq" id="WP_116417434.1">
    <property type="nucleotide sequence ID" value="NZ_NBXC01000008.1"/>
</dbReference>
<name>A0A3E0WCI8_9MICO</name>
<evidence type="ECO:0000256" key="1">
    <source>
        <dbReference type="ARBA" id="ARBA00022676"/>
    </source>
</evidence>
<evidence type="ECO:0000256" key="2">
    <source>
        <dbReference type="ARBA" id="ARBA00022679"/>
    </source>
</evidence>
<dbReference type="AlphaFoldDB" id="A0A3E0WCI8"/>